<dbReference type="EMBL" id="CP000505">
    <property type="protein sequence ID" value="ABL77459.1"/>
    <property type="molecule type" value="Genomic_DNA"/>
</dbReference>
<name>A1RW79_THEPD</name>
<sequence>MAVITVRIDEETKRLMESVKINWSEFIRRAIREKIAEERRKNLAKAVLINERVRKRSRGEEKAEDIVRRFRDARSGS</sequence>
<gene>
    <name evidence="1" type="ordered locus">Tpen_0049</name>
</gene>
<reference evidence="2" key="1">
    <citation type="journal article" date="2008" name="J. Bacteriol.">
        <title>Genome sequence of Thermofilum pendens reveals an exceptional loss of biosynthetic pathways without genome reduction.</title>
        <authorList>
            <person name="Anderson I."/>
            <person name="Rodriguez J."/>
            <person name="Susanti D."/>
            <person name="Porat I."/>
            <person name="Reich C."/>
            <person name="Ulrich L.E."/>
            <person name="Elkins J.G."/>
            <person name="Mavromatis K."/>
            <person name="Lykidis A."/>
            <person name="Kim E."/>
            <person name="Thompson L.S."/>
            <person name="Nolan M."/>
            <person name="Land M."/>
            <person name="Copeland A."/>
            <person name="Lapidus A."/>
            <person name="Lucas S."/>
            <person name="Detter C."/>
            <person name="Zhulin I.B."/>
            <person name="Olsen G.J."/>
            <person name="Whitman W."/>
            <person name="Mukhopadhyay B."/>
            <person name="Bristow J."/>
            <person name="Kyrpides N."/>
        </authorList>
    </citation>
    <scope>NUCLEOTIDE SEQUENCE [LARGE SCALE GENOMIC DNA]</scope>
    <source>
        <strain evidence="2">DSM 2475 / Hrk 5</strain>
    </source>
</reference>
<dbReference type="HOGENOM" id="CLU_175270_3_0_2"/>
<dbReference type="AlphaFoldDB" id="A1RW79"/>
<organism evidence="1 2">
    <name type="scientific">Thermofilum pendens (strain DSM 2475 / Hrk 5)</name>
    <dbReference type="NCBI Taxonomy" id="368408"/>
    <lineage>
        <taxon>Archaea</taxon>
        <taxon>Thermoproteota</taxon>
        <taxon>Thermoprotei</taxon>
        <taxon>Thermofilales</taxon>
        <taxon>Thermofilaceae</taxon>
        <taxon>Thermofilum</taxon>
    </lineage>
</organism>
<dbReference type="InterPro" id="IPR039709">
    <property type="entry name" value="VapB3-like"/>
</dbReference>
<evidence type="ECO:0000313" key="1">
    <source>
        <dbReference type="EMBL" id="ABL77459.1"/>
    </source>
</evidence>
<evidence type="ECO:0008006" key="3">
    <source>
        <dbReference type="Google" id="ProtNLM"/>
    </source>
</evidence>
<dbReference type="KEGG" id="tpe:Tpen_0049"/>
<dbReference type="OrthoDB" id="45710at2157"/>
<evidence type="ECO:0000313" key="2">
    <source>
        <dbReference type="Proteomes" id="UP000000641"/>
    </source>
</evidence>
<dbReference type="Proteomes" id="UP000000641">
    <property type="component" value="Chromosome"/>
</dbReference>
<dbReference type="PANTHER" id="PTHR42244">
    <property type="entry name" value="ANTITOXIN VAPB3-RELATED"/>
    <property type="match status" value="1"/>
</dbReference>
<proteinExistence type="predicted"/>
<dbReference type="EnsemblBacteria" id="ABL77459">
    <property type="protein sequence ID" value="ABL77459"/>
    <property type="gene ID" value="Tpen_0049"/>
</dbReference>
<dbReference type="PANTHER" id="PTHR42244:SF2">
    <property type="entry name" value="ANTITOXIN VAPB3-RELATED"/>
    <property type="match status" value="1"/>
</dbReference>
<dbReference type="STRING" id="368408.Tpen_0049"/>
<dbReference type="RefSeq" id="WP_011751724.1">
    <property type="nucleotide sequence ID" value="NC_008698.1"/>
</dbReference>
<dbReference type="GeneID" id="4600786"/>
<protein>
    <recommendedName>
        <fullName evidence="3">VapB-type antitoxin</fullName>
    </recommendedName>
</protein>
<accession>A1RW79</accession>
<dbReference type="eggNOG" id="arCOG02217">
    <property type="taxonomic scope" value="Archaea"/>
</dbReference>
<keyword evidence="2" id="KW-1185">Reference proteome</keyword>